<organism evidence="4 5">
    <name type="scientific">Macrostomum lignano</name>
    <dbReference type="NCBI Taxonomy" id="282301"/>
    <lineage>
        <taxon>Eukaryota</taxon>
        <taxon>Metazoa</taxon>
        <taxon>Spiralia</taxon>
        <taxon>Lophotrochozoa</taxon>
        <taxon>Platyhelminthes</taxon>
        <taxon>Rhabditophora</taxon>
        <taxon>Macrostomorpha</taxon>
        <taxon>Macrostomida</taxon>
        <taxon>Macrostomidae</taxon>
        <taxon>Macrostomum</taxon>
    </lineage>
</organism>
<feature type="compositionally biased region" description="Polar residues" evidence="3">
    <location>
        <begin position="32"/>
        <end position="43"/>
    </location>
</feature>
<sequence length="437" mass="47461">PCLSSPPQISQQAVLMQSGQLPEDVEHRAGFQTKSTECSTASSPKPEEARGAATAKWRLEVSNRIHTAGGPHELHHILAFTSNMISSGLCRESIRYLGRAQPELLLPLFESWLCPFLDAMLAEQNEQKINCELHLSNRIHRLGQERSTNRRVGALLVPPKTASLCFFALPSQTARAVTCCTFTATAVPASSCDAIEDIRLCEQPGGVSPANTGMIVLGGGVVKHHTCNANLMRTGPNFAVFVNTGQEFDGSGLRRQARRGRQLGQNPLDARGLKRKSASCSEGRAARLQRLRLRVKVTRRQAVGMSDKQKPVSTQRIKNPFILAAAAAGTRFETGQDRQAGSFGSYNPGGGYGYEGRVDCAAAGAENKYDRSRRAGKDWAEAFGSCDAGRMPRIEPAAWRRNGGVFSQMYSSGALGVRHRPRSWVSTGVGADEQRRS</sequence>
<reference evidence="5" key="1">
    <citation type="submission" date="2016-11" db="UniProtKB">
        <authorList>
            <consortium name="WormBaseParasite"/>
        </authorList>
    </citation>
    <scope>IDENTIFICATION</scope>
</reference>
<dbReference type="GO" id="GO:0034038">
    <property type="term" value="F:deoxyhypusine synthase activity"/>
    <property type="evidence" value="ECO:0007669"/>
    <property type="project" value="TreeGrafter"/>
</dbReference>
<feature type="region of interest" description="Disordered" evidence="3">
    <location>
        <begin position="251"/>
        <end position="279"/>
    </location>
</feature>
<feature type="region of interest" description="Disordered" evidence="3">
    <location>
        <begin position="31"/>
        <end position="51"/>
    </location>
</feature>
<name>A0A1I8JS53_9PLAT</name>
<dbReference type="SUPFAM" id="SSF52467">
    <property type="entry name" value="DHS-like NAD/FAD-binding domain"/>
    <property type="match status" value="1"/>
</dbReference>
<keyword evidence="4" id="KW-1185">Reference proteome</keyword>
<proteinExistence type="inferred from homology"/>
<evidence type="ECO:0000256" key="1">
    <source>
        <dbReference type="ARBA" id="ARBA00009892"/>
    </source>
</evidence>
<evidence type="ECO:0000256" key="3">
    <source>
        <dbReference type="SAM" id="MobiDB-lite"/>
    </source>
</evidence>
<dbReference type="InterPro" id="IPR036982">
    <property type="entry name" value="Deoxyhypusine_synthase_sf"/>
</dbReference>
<dbReference type="InterPro" id="IPR002773">
    <property type="entry name" value="Deoxyhypusine_synthase"/>
</dbReference>
<accession>A0A1I8JS53</accession>
<dbReference type="GO" id="GO:0005737">
    <property type="term" value="C:cytoplasm"/>
    <property type="evidence" value="ECO:0007669"/>
    <property type="project" value="TreeGrafter"/>
</dbReference>
<dbReference type="InterPro" id="IPR029035">
    <property type="entry name" value="DHS-like_NAD/FAD-binding_dom"/>
</dbReference>
<dbReference type="AlphaFoldDB" id="A0A1I8JS53"/>
<keyword evidence="2" id="KW-0520">NAD</keyword>
<dbReference type="Pfam" id="PF01916">
    <property type="entry name" value="DS"/>
    <property type="match status" value="1"/>
</dbReference>
<evidence type="ECO:0000313" key="4">
    <source>
        <dbReference type="Proteomes" id="UP000095280"/>
    </source>
</evidence>
<comment type="similarity">
    <text evidence="1">Belongs to the deoxyhypusine synthase family.</text>
</comment>
<evidence type="ECO:0000313" key="5">
    <source>
        <dbReference type="WBParaSite" id="snap_masked-unitig_45269-processed-gene-0.1-mRNA-1"/>
    </source>
</evidence>
<evidence type="ECO:0000256" key="2">
    <source>
        <dbReference type="ARBA" id="ARBA00023027"/>
    </source>
</evidence>
<dbReference type="WBParaSite" id="snap_masked-unitig_45269-processed-gene-0.1-mRNA-1">
    <property type="protein sequence ID" value="snap_masked-unitig_45269-processed-gene-0.1-mRNA-1"/>
    <property type="gene ID" value="snap_masked-unitig_45269-processed-gene-0.1"/>
</dbReference>
<dbReference type="Gene3D" id="3.40.910.10">
    <property type="entry name" value="Deoxyhypusine synthase"/>
    <property type="match status" value="1"/>
</dbReference>
<protein>
    <submittedName>
        <fullName evidence="5">Deoxyhypusine synthase</fullName>
    </submittedName>
</protein>
<dbReference type="PANTHER" id="PTHR11703:SF0">
    <property type="entry name" value="DEOXYHYPUSINE SYNTHASE"/>
    <property type="match status" value="1"/>
</dbReference>
<dbReference type="Proteomes" id="UP000095280">
    <property type="component" value="Unplaced"/>
</dbReference>
<dbReference type="PANTHER" id="PTHR11703">
    <property type="entry name" value="DEOXYHYPUSINE SYNTHASE"/>
    <property type="match status" value="1"/>
</dbReference>